<feature type="compositionally biased region" description="Polar residues" evidence="1">
    <location>
        <begin position="337"/>
        <end position="351"/>
    </location>
</feature>
<comment type="caution">
    <text evidence="2">The sequence shown here is derived from an EMBL/GenBank/DDBJ whole genome shotgun (WGS) entry which is preliminary data.</text>
</comment>
<dbReference type="Proteomes" id="UP000240419">
    <property type="component" value="Unassembled WGS sequence"/>
</dbReference>
<dbReference type="EMBL" id="PXZM01000014">
    <property type="protein sequence ID" value="PSJ96732.1"/>
    <property type="molecule type" value="Genomic_DNA"/>
</dbReference>
<proteinExistence type="predicted"/>
<evidence type="ECO:0000256" key="1">
    <source>
        <dbReference type="SAM" id="MobiDB-lite"/>
    </source>
</evidence>
<name>A0A2P7VC23_9BACL</name>
<feature type="compositionally biased region" description="Polar residues" evidence="1">
    <location>
        <begin position="257"/>
        <end position="278"/>
    </location>
</feature>
<dbReference type="OrthoDB" id="2351076at2"/>
<protein>
    <recommendedName>
        <fullName evidence="4">Flagellar hook-length control protein FliK</fullName>
    </recommendedName>
</protein>
<reference evidence="2 3" key="1">
    <citation type="submission" date="2018-03" db="EMBL/GenBank/DDBJ databases">
        <title>Brevisbacillus phylogenomics.</title>
        <authorList>
            <person name="Dunlap C."/>
        </authorList>
    </citation>
    <scope>NUCLEOTIDE SEQUENCE [LARGE SCALE GENOMIC DNA]</scope>
    <source>
        <strain evidence="2 3">NRRL NRS-1210</strain>
    </source>
</reference>
<sequence length="627" mass="66933">MFSPSQLIQSFVQKAPISAPKPVELTPGQVFKGTVIKHYPDNMALVQVGGMQVQAKMEANLEPGQKAWLQVQPSTGVVTLKVLESVGEGTGKDASLEGLMRSLGIVDTKENKAIVQALLGSNLPVSKETIQAFSAVAGRLGVDNATIEAFMTAMKRNLPLTPDTIAGLKAFLSDRPMGQLIQNLLQQATLFLDNEGQSSQTAAGTLPQSQSQQVPGQANAATGDVKQLVSQLKEKLTGLSLLITGNADKGLAVKQMPQGTEPNQSASQNATGGSQTQPLPAKSGQPLSQVQSTPQPSMQTFSNTPSQAVSASAPTETVPGPNAAGKQVDSLQRDMTGKSNQLVPNQTSGPSVESKMVRNEPLTIPQSSQMNQEPIQNKQMAEQRAVTTDGGQKVIPQMVSQASGAVNNSTSANPIAELFRHLGVTHERELMGQAFSQGSIDSHSVKQMDTVKSLLLQISQTPAQALPTALREAADQLLQQVTGQQLMMVQPSNQALSQIVLQIPIRQAEGDETAFVQIESKKQGSGQLDPENCRLFFHLELQSMGTTMIDVSIVNRIVNLQIFNDTPWVEALIQGSKDRFADQLQDVGYHLSAMRVQPVPAERGKSTGPIQAKGPILADYKGVDLRV</sequence>
<accession>A0A2P7VC23</accession>
<evidence type="ECO:0000313" key="3">
    <source>
        <dbReference type="Proteomes" id="UP000240419"/>
    </source>
</evidence>
<feature type="region of interest" description="Disordered" evidence="1">
    <location>
        <begin position="256"/>
        <end position="358"/>
    </location>
</feature>
<keyword evidence="3" id="KW-1185">Reference proteome</keyword>
<evidence type="ECO:0008006" key="4">
    <source>
        <dbReference type="Google" id="ProtNLM"/>
    </source>
</evidence>
<evidence type="ECO:0000313" key="2">
    <source>
        <dbReference type="EMBL" id="PSJ96732.1"/>
    </source>
</evidence>
<gene>
    <name evidence="2" type="ORF">C7R93_11170</name>
</gene>
<feature type="region of interest" description="Disordered" evidence="1">
    <location>
        <begin position="199"/>
        <end position="219"/>
    </location>
</feature>
<dbReference type="AlphaFoldDB" id="A0A2P7VC23"/>
<feature type="compositionally biased region" description="Polar residues" evidence="1">
    <location>
        <begin position="285"/>
        <end position="315"/>
    </location>
</feature>
<organism evidence="2 3">
    <name type="scientific">Brevibacillus fortis</name>
    <dbReference type="NCBI Taxonomy" id="2126352"/>
    <lineage>
        <taxon>Bacteria</taxon>
        <taxon>Bacillati</taxon>
        <taxon>Bacillota</taxon>
        <taxon>Bacilli</taxon>
        <taxon>Bacillales</taxon>
        <taxon>Paenibacillaceae</taxon>
        <taxon>Brevibacillus</taxon>
    </lineage>
</organism>
<dbReference type="RefSeq" id="WP_106838866.1">
    <property type="nucleotide sequence ID" value="NZ_JBCNIW010000002.1"/>
</dbReference>